<feature type="transmembrane region" description="Helical" evidence="1">
    <location>
        <begin position="80"/>
        <end position="98"/>
    </location>
</feature>
<feature type="transmembrane region" description="Helical" evidence="1">
    <location>
        <begin position="143"/>
        <end position="162"/>
    </location>
</feature>
<keyword evidence="1" id="KW-1133">Transmembrane helix</keyword>
<accession>A0ABP1RAW5</accession>
<keyword evidence="1" id="KW-0812">Transmembrane</keyword>
<keyword evidence="1" id="KW-0472">Membrane</keyword>
<proteinExistence type="predicted"/>
<name>A0ABP1RAW5_9HEXA</name>
<protein>
    <recommendedName>
        <fullName evidence="4">Transmembrane protein</fullName>
    </recommendedName>
</protein>
<comment type="caution">
    <text evidence="2">The sequence shown here is derived from an EMBL/GenBank/DDBJ whole genome shotgun (WGS) entry which is preliminary data.</text>
</comment>
<reference evidence="2 3" key="1">
    <citation type="submission" date="2024-08" db="EMBL/GenBank/DDBJ databases">
        <authorList>
            <person name="Cucini C."/>
            <person name="Frati F."/>
        </authorList>
    </citation>
    <scope>NUCLEOTIDE SEQUENCE [LARGE SCALE GENOMIC DNA]</scope>
</reference>
<evidence type="ECO:0008006" key="4">
    <source>
        <dbReference type="Google" id="ProtNLM"/>
    </source>
</evidence>
<dbReference type="EMBL" id="CAXLJM020000068">
    <property type="protein sequence ID" value="CAL8124588.1"/>
    <property type="molecule type" value="Genomic_DNA"/>
</dbReference>
<gene>
    <name evidence="2" type="ORF">ODALV1_LOCUS20677</name>
</gene>
<sequence>MISPGTVAYLESVKARSERKLSKASVMESDIKTMKRLGLVYLINVAFRSTVIIAPDMVLAVKALVFGNNENEVTTIMKVWLHPLLLFIFNLFELHLGIKFVTFHGSRRHLRKRLSDMSIWINFNVAFTFFYAVQSFIEKNWVLMLVELILRCFTFSYVLGYVDDLRLSFLVNPYRPRQIEDDDDANDDVEDFEMRQM</sequence>
<keyword evidence="3" id="KW-1185">Reference proteome</keyword>
<feature type="transmembrane region" description="Helical" evidence="1">
    <location>
        <begin position="119"/>
        <end position="137"/>
    </location>
</feature>
<organism evidence="2 3">
    <name type="scientific">Orchesella dallaii</name>
    <dbReference type="NCBI Taxonomy" id="48710"/>
    <lineage>
        <taxon>Eukaryota</taxon>
        <taxon>Metazoa</taxon>
        <taxon>Ecdysozoa</taxon>
        <taxon>Arthropoda</taxon>
        <taxon>Hexapoda</taxon>
        <taxon>Collembola</taxon>
        <taxon>Entomobryomorpha</taxon>
        <taxon>Entomobryoidea</taxon>
        <taxon>Orchesellidae</taxon>
        <taxon>Orchesellinae</taxon>
        <taxon>Orchesella</taxon>
    </lineage>
</organism>
<dbReference type="Proteomes" id="UP001642540">
    <property type="component" value="Unassembled WGS sequence"/>
</dbReference>
<evidence type="ECO:0000256" key="1">
    <source>
        <dbReference type="SAM" id="Phobius"/>
    </source>
</evidence>
<evidence type="ECO:0000313" key="3">
    <source>
        <dbReference type="Proteomes" id="UP001642540"/>
    </source>
</evidence>
<feature type="transmembrane region" description="Helical" evidence="1">
    <location>
        <begin position="39"/>
        <end position="60"/>
    </location>
</feature>
<evidence type="ECO:0000313" key="2">
    <source>
        <dbReference type="EMBL" id="CAL8124588.1"/>
    </source>
</evidence>